<reference evidence="1" key="1">
    <citation type="submission" date="2020-05" db="EMBL/GenBank/DDBJ databases">
        <authorList>
            <person name="Chiriac C."/>
            <person name="Salcher M."/>
            <person name="Ghai R."/>
            <person name="Kavagutti S V."/>
        </authorList>
    </citation>
    <scope>NUCLEOTIDE SEQUENCE</scope>
</reference>
<organism evidence="1">
    <name type="scientific">uncultured Caudovirales phage</name>
    <dbReference type="NCBI Taxonomy" id="2100421"/>
    <lineage>
        <taxon>Viruses</taxon>
        <taxon>Duplodnaviria</taxon>
        <taxon>Heunggongvirae</taxon>
        <taxon>Uroviricota</taxon>
        <taxon>Caudoviricetes</taxon>
        <taxon>Peduoviridae</taxon>
        <taxon>Maltschvirus</taxon>
        <taxon>Maltschvirus maltsch</taxon>
    </lineage>
</organism>
<proteinExistence type="predicted"/>
<accession>A0A6J5RP73</accession>
<protein>
    <submittedName>
        <fullName evidence="1">Uncharacterized protein</fullName>
    </submittedName>
</protein>
<sequence>MEAQIITRQTGATAKGGPLTNAEVDQNFINLRDRVEQSAAETLATADTDALVLAIALG</sequence>
<evidence type="ECO:0000313" key="1">
    <source>
        <dbReference type="EMBL" id="CAB4196127.1"/>
    </source>
</evidence>
<dbReference type="EMBL" id="LR797250">
    <property type="protein sequence ID" value="CAB4196127.1"/>
    <property type="molecule type" value="Genomic_DNA"/>
</dbReference>
<name>A0A6J5RP73_9CAUD</name>
<gene>
    <name evidence="1" type="ORF">UFOVP1298_64</name>
</gene>